<dbReference type="Proteomes" id="UP000021369">
    <property type="component" value="Unassembled WGS sequence"/>
</dbReference>
<proteinExistence type="predicted"/>
<gene>
    <name evidence="1" type="ORF">RASY3_14360</name>
</gene>
<comment type="caution">
    <text evidence="1">The sequence shown here is derived from an EMBL/GenBank/DDBJ whole genome shotgun (WGS) entry which is preliminary data.</text>
</comment>
<reference evidence="1 2" key="1">
    <citation type="submission" date="2013-06" db="EMBL/GenBank/DDBJ databases">
        <title>Rumen cellulosomics: divergent fiber-degrading strategies revealed by comparative genome-wide analysis of six Ruminococcal strains.</title>
        <authorList>
            <person name="Dassa B."/>
            <person name="Borovok I."/>
            <person name="Lamed R."/>
            <person name="Flint H."/>
            <person name="Yeoman C.J."/>
            <person name="White B."/>
            <person name="Bayer E.A."/>
        </authorList>
    </citation>
    <scope>NUCLEOTIDE SEQUENCE [LARGE SCALE GENOMIC DNA]</scope>
    <source>
        <strain evidence="1 2">SY3</strain>
    </source>
</reference>
<organism evidence="1 2">
    <name type="scientific">Ruminococcus albus SY3</name>
    <dbReference type="NCBI Taxonomy" id="1341156"/>
    <lineage>
        <taxon>Bacteria</taxon>
        <taxon>Bacillati</taxon>
        <taxon>Bacillota</taxon>
        <taxon>Clostridia</taxon>
        <taxon>Eubacteriales</taxon>
        <taxon>Oscillospiraceae</taxon>
        <taxon>Ruminococcus</taxon>
    </lineage>
</organism>
<dbReference type="EMBL" id="JEOB01000004">
    <property type="protein sequence ID" value="EXM38515.1"/>
    <property type="molecule type" value="Genomic_DNA"/>
</dbReference>
<keyword evidence="2" id="KW-1185">Reference proteome</keyword>
<dbReference type="AlphaFoldDB" id="A0A011WNH3"/>
<accession>A0A011WNH3</accession>
<sequence length="135" mass="16103">MKYPAVLSEAYINDILTNKNHRTKKFYQFVDLAIHLEGYRVGIFVQDTVYKKAIFELLRNYLLNECDIQYKAKWLGTESLTEICFVNGSTIRLISGNSRGYRFNYGLCLHKDKNYKYNTEFETLMANLRDYEYYQ</sequence>
<dbReference type="RefSeq" id="WP_037289303.1">
    <property type="nucleotide sequence ID" value="NZ_JEOB01000004.1"/>
</dbReference>
<evidence type="ECO:0000313" key="1">
    <source>
        <dbReference type="EMBL" id="EXM38515.1"/>
    </source>
</evidence>
<protein>
    <submittedName>
        <fullName evidence="1">Uncharacterized protein</fullName>
    </submittedName>
</protein>
<evidence type="ECO:0000313" key="2">
    <source>
        <dbReference type="Proteomes" id="UP000021369"/>
    </source>
</evidence>
<name>A0A011WNH3_RUMAL</name>